<dbReference type="AlphaFoldDB" id="A0A198XLE5"/>
<gene>
    <name evidence="1" type="ORF">AO382_1496</name>
</gene>
<protein>
    <submittedName>
        <fullName evidence="1">Uncharacterized protein</fullName>
    </submittedName>
</protein>
<sequence length="42" mass="4886">MGVLSWFCLINCMGHKEVMHVFYPNQNQKPTKTSTTGFSMKY</sequence>
<accession>A0A198XLE5</accession>
<dbReference type="Proteomes" id="UP000078446">
    <property type="component" value="Unassembled WGS sequence"/>
</dbReference>
<evidence type="ECO:0000313" key="1">
    <source>
        <dbReference type="EMBL" id="OAV00346.1"/>
    </source>
</evidence>
<name>A0A198XLE5_MORCA</name>
<dbReference type="EMBL" id="LXHE01000014">
    <property type="protein sequence ID" value="OAV00346.1"/>
    <property type="molecule type" value="Genomic_DNA"/>
</dbReference>
<comment type="caution">
    <text evidence="1">The sequence shown here is derived from an EMBL/GenBank/DDBJ whole genome shotgun (WGS) entry which is preliminary data.</text>
</comment>
<evidence type="ECO:0000313" key="2">
    <source>
        <dbReference type="Proteomes" id="UP000078446"/>
    </source>
</evidence>
<proteinExistence type="predicted"/>
<organism evidence="1 2">
    <name type="scientific">Moraxella catarrhalis</name>
    <name type="common">Branhamella catarrhalis</name>
    <dbReference type="NCBI Taxonomy" id="480"/>
    <lineage>
        <taxon>Bacteria</taxon>
        <taxon>Pseudomonadati</taxon>
        <taxon>Pseudomonadota</taxon>
        <taxon>Gammaproteobacteria</taxon>
        <taxon>Moraxellales</taxon>
        <taxon>Moraxellaceae</taxon>
        <taxon>Moraxella</taxon>
    </lineage>
</organism>
<reference evidence="1 2" key="1">
    <citation type="journal article" date="2016" name="Genome Biol. Evol.">
        <title>Comparative Genomic Analyses of the Moraxella catarrhalis Serosensitive and Seroresistant Lineages Demonstrate Their Independent Evolution.</title>
        <authorList>
            <person name="Earl J.P."/>
            <person name="de Vries S.P."/>
            <person name="Ahmed A."/>
            <person name="Powell E."/>
            <person name="Schultz M.P."/>
            <person name="Hermans P.W."/>
            <person name="Hill D.J."/>
            <person name="Zhou Z."/>
            <person name="Constantinidou C.I."/>
            <person name="Hu F.Z."/>
            <person name="Bootsma H.J."/>
            <person name="Ehrlich G.D."/>
        </authorList>
    </citation>
    <scope>NUCLEOTIDE SEQUENCE [LARGE SCALE GENOMIC DNA]</scope>
    <source>
        <strain evidence="1 2">Z7574</strain>
    </source>
</reference>